<feature type="region of interest" description="Disordered" evidence="3">
    <location>
        <begin position="184"/>
        <end position="211"/>
    </location>
</feature>
<reference evidence="4" key="1">
    <citation type="submission" date="2022-10" db="EMBL/GenBank/DDBJ databases">
        <title>The WGS of Solirubrobacter phytolaccae KCTC 29190.</title>
        <authorList>
            <person name="Jiang Z."/>
        </authorList>
    </citation>
    <scope>NUCLEOTIDE SEQUENCE</scope>
    <source>
        <strain evidence="4">KCTC 29190</strain>
    </source>
</reference>
<feature type="region of interest" description="Disordered" evidence="3">
    <location>
        <begin position="1"/>
        <end position="25"/>
    </location>
</feature>
<dbReference type="SUPFAM" id="SSF47874">
    <property type="entry name" value="Annexin"/>
    <property type="match status" value="1"/>
</dbReference>
<dbReference type="GO" id="GO:0005737">
    <property type="term" value="C:cytoplasm"/>
    <property type="evidence" value="ECO:0007669"/>
    <property type="project" value="TreeGrafter"/>
</dbReference>
<dbReference type="GO" id="GO:0001786">
    <property type="term" value="F:phosphatidylserine binding"/>
    <property type="evidence" value="ECO:0007669"/>
    <property type="project" value="TreeGrafter"/>
</dbReference>
<feature type="compositionally biased region" description="Low complexity" evidence="3">
    <location>
        <begin position="193"/>
        <end position="211"/>
    </location>
</feature>
<dbReference type="GO" id="GO:0005886">
    <property type="term" value="C:plasma membrane"/>
    <property type="evidence" value="ECO:0007669"/>
    <property type="project" value="TreeGrafter"/>
</dbReference>
<comment type="similarity">
    <text evidence="1">Belongs to the annexin family.</text>
</comment>
<dbReference type="Gene3D" id="1.10.220.10">
    <property type="entry name" value="Annexin"/>
    <property type="match status" value="3"/>
</dbReference>
<dbReference type="PROSITE" id="PS00223">
    <property type="entry name" value="ANNEXIN_1"/>
    <property type="match status" value="1"/>
</dbReference>
<evidence type="ECO:0000256" key="3">
    <source>
        <dbReference type="SAM" id="MobiDB-lite"/>
    </source>
</evidence>
<dbReference type="GO" id="GO:0012506">
    <property type="term" value="C:vesicle membrane"/>
    <property type="evidence" value="ECO:0007669"/>
    <property type="project" value="TreeGrafter"/>
</dbReference>
<dbReference type="PROSITE" id="PS51897">
    <property type="entry name" value="ANNEXIN_2"/>
    <property type="match status" value="2"/>
</dbReference>
<dbReference type="PANTHER" id="PTHR10502:SF102">
    <property type="entry name" value="ANNEXIN B11"/>
    <property type="match status" value="1"/>
</dbReference>
<dbReference type="RefSeq" id="WP_270028466.1">
    <property type="nucleotide sequence ID" value="NZ_JAPDDP010000067.1"/>
</dbReference>
<feature type="region of interest" description="Disordered" evidence="3">
    <location>
        <begin position="1332"/>
        <end position="1532"/>
    </location>
</feature>
<dbReference type="InterPro" id="IPR018252">
    <property type="entry name" value="Annexin_repeat_CS"/>
</dbReference>
<comment type="caution">
    <text evidence="4">The sequence shown here is derived from an EMBL/GenBank/DDBJ whole genome shotgun (WGS) entry which is preliminary data.</text>
</comment>
<accession>A0A9X3NDF3</accession>
<feature type="compositionally biased region" description="Basic and acidic residues" evidence="3">
    <location>
        <begin position="1460"/>
        <end position="1469"/>
    </location>
</feature>
<keyword evidence="5" id="KW-1185">Reference proteome</keyword>
<dbReference type="GO" id="GO:0005509">
    <property type="term" value="F:calcium ion binding"/>
    <property type="evidence" value="ECO:0007669"/>
    <property type="project" value="InterPro"/>
</dbReference>
<proteinExistence type="inferred from homology"/>
<dbReference type="InterPro" id="IPR037104">
    <property type="entry name" value="Annexin_sf"/>
</dbReference>
<evidence type="ECO:0000256" key="2">
    <source>
        <dbReference type="ARBA" id="ARBA00022737"/>
    </source>
</evidence>
<evidence type="ECO:0008006" key="6">
    <source>
        <dbReference type="Google" id="ProtNLM"/>
    </source>
</evidence>
<feature type="compositionally biased region" description="Basic and acidic residues" evidence="3">
    <location>
        <begin position="114"/>
        <end position="132"/>
    </location>
</feature>
<evidence type="ECO:0000256" key="1">
    <source>
        <dbReference type="ARBA" id="ARBA00007831"/>
    </source>
</evidence>
<evidence type="ECO:0000313" key="4">
    <source>
        <dbReference type="EMBL" id="MDA0184049.1"/>
    </source>
</evidence>
<name>A0A9X3NDF3_9ACTN</name>
<evidence type="ECO:0000313" key="5">
    <source>
        <dbReference type="Proteomes" id="UP001147653"/>
    </source>
</evidence>
<dbReference type="Pfam" id="PF00191">
    <property type="entry name" value="Annexin"/>
    <property type="match status" value="2"/>
</dbReference>
<dbReference type="SMART" id="SM00335">
    <property type="entry name" value="ANX"/>
    <property type="match status" value="2"/>
</dbReference>
<feature type="compositionally biased region" description="Low complexity" evidence="3">
    <location>
        <begin position="1376"/>
        <end position="1407"/>
    </location>
</feature>
<sequence>MRAHDQIEPAAPHATPQPGGPTAVALPQAVGNAAMTSLMGAPSVRREPRAVPVAPGDAAIASALARSASARASAPVLDHSPDLDAWKAAVENATNQVAPNLEPVLAAPGQLQHEAAHVEQQRAGEKPDHAADARGQLPPEPTPPAPVEQLDTRAPDAALSTVDEFGAVKLSDQTFPPLVPMPGELAPPPTPEVPSAAPTATATDKPTPVAKPDPNADAAVQKLGAVTPVEAGKGPVEGTVLKDAPVASLDPLPPAQATHIGDVAARVLTEAPRYAREIVDGAAASITQDKPIASLTQLADAKLPAEQAGLTTELQGIAQAAGVTAEQLQAKVAAKQTEAARIDHAADQQLDATAQQSQATIQQRGDQELQEISGAKLAIGDHIQRKQEAAKGAADPAVINGRRDAYLEKVASSTAGSLTRLRAAKEKRIGDLQRIASDQRTHYRQQAQAAALKHGDRIAARPALTWGEQQTLQTDGHLARLTRLVTEEAGRHELVIESAADAAREQIRDWAAEKLGRQRGFWDRLLDMFTDYVNQATVSNAAWERQRNAETRDTVAKDLTMLTTLRDNLRQGKRDLVLAEMARMSKEERAIVSAFLKSGGNDGIGAVAAGLVERIKGHRVPELAKQLEEQAIAELPWEQLQLIGQLQTPGFDAGTLIREIRGAVKGIGTNEKRLFTALTSRTALQIAAMRKAYKAVYDRDMDEDIDDDVSGSEQERADALRSGDPVAGAVATLRDAMDGAGTNEALIMQTLRGKTPAERDAIIAAYERKYGVTLKADLKGEMGGHELGEADALLDGDLARADAEALKEAMDGAGTSETGINAVYARIRDEVEGEAAAKGMKTDEIEAEIKRRSAAVAKAYGGQEALEQDFRSELSGGELDYTLAAHAGDQTAMDAALLKQEHDSVFYASDSKINEVLRNQYVRAEKEILRDLAVDFNQRAARMKPSERRAAWEALKKEGQKAALTRSKQYMAGLEDSFGDPLEALVAHNVSGYDQDEARMRIASGGKLTDAQELFFAVKGAGTNENRIKETLKGKSRQEIAETMAQYGPDFFSDVMGDLDGRDLADALAIIETGDSTPEEKLAYLERRKAWELGKGTGDAGDAVLGEEERVLAATTEEAAAAHKTYAELKAKLGEDHPETVAARARLERWLGYGDKDIDRHREEMDAFADTAAFVGALAAGIAVTVLTGGTAGPAAAALLGTLAATTTTIGVKLAVKGEAHGTEEIGLDLAQGTAEALIAVATAGTGTAALRALSKTRALAILKQAAGAGVFKRLATKGLEGGIEGLLAGLPSGVVAAILDDKTWSSADPLLVILRAGGQSAVTGAQIGAGVSAGTATRRGKRTRAPTETDPGVPVIEESPPGGFEPTGEPPAPEAPDTTPVPQEEIVIPVEEPVVEESPPGGFEPTTEPPAPEAPDTTPVPQEEIVIPDDAVPEPITDEPAGPHPAPSDGVPEVIGDGPTDRVVRPGEEPTAPQRAPDTEAVPEPIDDAPTTRDPAVPEPVEEAPTKRQSAVPEPVEEAPTKREPAAPEPVDEAPAVHEPAAELPDGTLVYGPPDAPFTPEQADAVYERLIAGAQRRREALVLENIDTGERVVVQGGEDAAVVSPEQWDRLSVHRGYRRGRWRGVRHYHPVGADGVTAPEHRIPSGKGGDMEAVQRDAEHHESRRHEEVLDIETENGREQVRYGYDETQTNRWWVLLPGAAKPERFFSLAAYDFWVGLQLDKAAAR</sequence>
<organism evidence="4 5">
    <name type="scientific">Solirubrobacter phytolaccae</name>
    <dbReference type="NCBI Taxonomy" id="1404360"/>
    <lineage>
        <taxon>Bacteria</taxon>
        <taxon>Bacillati</taxon>
        <taxon>Actinomycetota</taxon>
        <taxon>Thermoleophilia</taxon>
        <taxon>Solirubrobacterales</taxon>
        <taxon>Solirubrobacteraceae</taxon>
        <taxon>Solirubrobacter</taxon>
    </lineage>
</organism>
<dbReference type="GO" id="GO:0005544">
    <property type="term" value="F:calcium-dependent phospholipid binding"/>
    <property type="evidence" value="ECO:0007669"/>
    <property type="project" value="InterPro"/>
</dbReference>
<dbReference type="EMBL" id="JAPDDP010000067">
    <property type="protein sequence ID" value="MDA0184049.1"/>
    <property type="molecule type" value="Genomic_DNA"/>
</dbReference>
<protein>
    <recommendedName>
        <fullName evidence="6">Annexin</fullName>
    </recommendedName>
</protein>
<feature type="compositionally biased region" description="Low complexity" evidence="3">
    <location>
        <begin position="1358"/>
        <end position="1368"/>
    </location>
</feature>
<feature type="region of interest" description="Disordered" evidence="3">
    <location>
        <begin position="113"/>
        <end position="149"/>
    </location>
</feature>
<dbReference type="Proteomes" id="UP001147653">
    <property type="component" value="Unassembled WGS sequence"/>
</dbReference>
<dbReference type="PANTHER" id="PTHR10502">
    <property type="entry name" value="ANNEXIN"/>
    <property type="match status" value="1"/>
</dbReference>
<gene>
    <name evidence="4" type="ORF">OJ997_27320</name>
</gene>
<dbReference type="InterPro" id="IPR018502">
    <property type="entry name" value="Annexin_repeat"/>
</dbReference>
<keyword evidence="2" id="KW-0677">Repeat</keyword>